<evidence type="ECO:0000256" key="1">
    <source>
        <dbReference type="SAM" id="MobiDB-lite"/>
    </source>
</evidence>
<dbReference type="Proteomes" id="UP000002785">
    <property type="component" value="Chromosome"/>
</dbReference>
<protein>
    <submittedName>
        <fullName evidence="2">Uncharacterized protein</fullName>
    </submittedName>
</protein>
<evidence type="ECO:0000313" key="2">
    <source>
        <dbReference type="EMBL" id="EDY59960.1"/>
    </source>
</evidence>
<reference evidence="2" key="1">
    <citation type="submission" date="2009-10" db="EMBL/GenBank/DDBJ databases">
        <title>The genome sequence of Streptomyces sviceus strain ATCC 29083.</title>
        <authorList>
            <consortium name="The Broad Institute Genome Sequencing Platform"/>
            <consortium name="Broad Institute Microbial Sequencing Center"/>
            <person name="Fischbach M."/>
            <person name="Godfrey P."/>
            <person name="Ward D."/>
            <person name="Young S."/>
            <person name="Zeng Q."/>
            <person name="Koehrsen M."/>
            <person name="Alvarado L."/>
            <person name="Berlin A.M."/>
            <person name="Bochicchio J."/>
            <person name="Borenstein D."/>
            <person name="Chapman S.B."/>
            <person name="Chen Z."/>
            <person name="Engels R."/>
            <person name="Freedman E."/>
            <person name="Gellesch M."/>
            <person name="Goldberg J."/>
            <person name="Griggs A."/>
            <person name="Gujja S."/>
            <person name="Heilman E.R."/>
            <person name="Heiman D.I."/>
            <person name="Hepburn T.A."/>
            <person name="Howarth C."/>
            <person name="Jen D."/>
            <person name="Larson L."/>
            <person name="Lewis B."/>
            <person name="Mehta T."/>
            <person name="Park D."/>
            <person name="Pearson M."/>
            <person name="Richards J."/>
            <person name="Roberts A."/>
            <person name="Saif S."/>
            <person name="Shea T.D."/>
            <person name="Shenoy N."/>
            <person name="Sisk P."/>
            <person name="Stolte C."/>
            <person name="Sykes S.N."/>
            <person name="Thomson T."/>
            <person name="Walk T."/>
            <person name="White J."/>
            <person name="Yandava C."/>
            <person name="Straight P."/>
            <person name="Clardy J."/>
            <person name="Hung D."/>
            <person name="Kolter R."/>
            <person name="Mekalanos J."/>
            <person name="Walker S."/>
            <person name="Walsh C.T."/>
            <person name="Wieland-Brown L.C."/>
            <person name="Haas B."/>
            <person name="Nusbaum C."/>
            <person name="Birren B."/>
        </authorList>
    </citation>
    <scope>NUCLEOTIDE SEQUENCE [LARGE SCALE GENOMIC DNA]</scope>
    <source>
        <strain evidence="2">ATCC 29083</strain>
    </source>
</reference>
<dbReference type="EMBL" id="CM000951">
    <property type="protein sequence ID" value="EDY59960.1"/>
    <property type="molecule type" value="Genomic_DNA"/>
</dbReference>
<evidence type="ECO:0000313" key="3">
    <source>
        <dbReference type="Proteomes" id="UP000002785"/>
    </source>
</evidence>
<keyword evidence="3" id="KW-1185">Reference proteome</keyword>
<dbReference type="AlphaFoldDB" id="B5I4F5"/>
<organism evidence="2 3">
    <name type="scientific">Streptomyces sviceus (strain ATCC 29083 / DSM 924 / JCM 4929 / NBRC 13980 / NCIMB 11184 / NRRL 5439 / UC 5370)</name>
    <dbReference type="NCBI Taxonomy" id="463191"/>
    <lineage>
        <taxon>Bacteria</taxon>
        <taxon>Bacillati</taxon>
        <taxon>Actinomycetota</taxon>
        <taxon>Actinomycetes</taxon>
        <taxon>Kitasatosporales</taxon>
        <taxon>Streptomycetaceae</taxon>
        <taxon>Streptomyces</taxon>
    </lineage>
</organism>
<feature type="region of interest" description="Disordered" evidence="1">
    <location>
        <begin position="51"/>
        <end position="78"/>
    </location>
</feature>
<gene>
    <name evidence="2" type="ORF">SSEG_06540</name>
</gene>
<dbReference type="HOGENOM" id="CLU_2412016_0_0_11"/>
<proteinExistence type="predicted"/>
<sequence length="92" mass="9726">MSRAEAPGAPTSRQREEDSTVLTHLAKLAQVVPALLGLLWLVALASHPIAPCSPSAEHPAQPLLASREPTGFRSGTVTATVPERLRKVPISD</sequence>
<name>B5I4F5_STRX2</name>
<accession>B5I4F5</accession>